<keyword evidence="3" id="KW-1185">Reference proteome</keyword>
<evidence type="ECO:0000313" key="3">
    <source>
        <dbReference type="Proteomes" id="UP000244722"/>
    </source>
</evidence>
<name>A0A2T7A4L3_TUBBO</name>
<dbReference type="EMBL" id="NESQ01000024">
    <property type="protein sequence ID" value="PUU82664.1"/>
    <property type="molecule type" value="Genomic_DNA"/>
</dbReference>
<organism evidence="2 3">
    <name type="scientific">Tuber borchii</name>
    <name type="common">White truffle</name>
    <dbReference type="NCBI Taxonomy" id="42251"/>
    <lineage>
        <taxon>Eukaryota</taxon>
        <taxon>Fungi</taxon>
        <taxon>Dikarya</taxon>
        <taxon>Ascomycota</taxon>
        <taxon>Pezizomycotina</taxon>
        <taxon>Pezizomycetes</taxon>
        <taxon>Pezizales</taxon>
        <taxon>Tuberaceae</taxon>
        <taxon>Tuber</taxon>
    </lineage>
</organism>
<protein>
    <submittedName>
        <fullName evidence="2">Uncharacterized protein</fullName>
    </submittedName>
</protein>
<dbReference type="Proteomes" id="UP000244722">
    <property type="component" value="Unassembled WGS sequence"/>
</dbReference>
<gene>
    <name evidence="2" type="ORF">B9Z19DRAFT_1190247</name>
</gene>
<reference evidence="2 3" key="1">
    <citation type="submission" date="2017-04" db="EMBL/GenBank/DDBJ databases">
        <title>Draft genome sequence of Tuber borchii Vittad., a whitish edible truffle.</title>
        <authorList>
            <consortium name="DOE Joint Genome Institute"/>
            <person name="Murat C."/>
            <person name="Kuo A."/>
            <person name="Barry K.W."/>
            <person name="Clum A."/>
            <person name="Dockter R.B."/>
            <person name="Fauchery L."/>
            <person name="Iotti M."/>
            <person name="Kohler A."/>
            <person name="Labutti K."/>
            <person name="Lindquist E.A."/>
            <person name="Lipzen A."/>
            <person name="Ohm R.A."/>
            <person name="Wang M."/>
            <person name="Grigoriev I.V."/>
            <person name="Zambonelli A."/>
            <person name="Martin F.M."/>
        </authorList>
    </citation>
    <scope>NUCLEOTIDE SEQUENCE [LARGE SCALE GENOMIC DNA]</scope>
    <source>
        <strain evidence="2 3">Tbo3840</strain>
    </source>
</reference>
<sequence length="105" mass="11342">MAYHELVRGCAAVATTVVCAGFLYMSDKKKENAIITKIDQVEAHLTQGIYQCQQISMGSALVAIDKPAELSLMKERLMLFAACVCGNGGDNCFKEIGRDKGKGSH</sequence>
<accession>A0A2T7A4L3</accession>
<keyword evidence="1" id="KW-0472">Membrane</keyword>
<comment type="caution">
    <text evidence="2">The sequence shown here is derived from an EMBL/GenBank/DDBJ whole genome shotgun (WGS) entry which is preliminary data.</text>
</comment>
<proteinExistence type="predicted"/>
<evidence type="ECO:0000256" key="1">
    <source>
        <dbReference type="SAM" id="Phobius"/>
    </source>
</evidence>
<feature type="transmembrane region" description="Helical" evidence="1">
    <location>
        <begin position="6"/>
        <end position="25"/>
    </location>
</feature>
<dbReference type="AlphaFoldDB" id="A0A2T7A4L3"/>
<keyword evidence="1" id="KW-1133">Transmembrane helix</keyword>
<evidence type="ECO:0000313" key="2">
    <source>
        <dbReference type="EMBL" id="PUU82664.1"/>
    </source>
</evidence>
<keyword evidence="1" id="KW-0812">Transmembrane</keyword>